<dbReference type="SUPFAM" id="SSF53335">
    <property type="entry name" value="S-adenosyl-L-methionine-dependent methyltransferases"/>
    <property type="match status" value="1"/>
</dbReference>
<dbReference type="GO" id="GO:0004719">
    <property type="term" value="F:protein-L-isoaspartate (D-aspartate) O-methyltransferase activity"/>
    <property type="evidence" value="ECO:0007669"/>
    <property type="project" value="UniProtKB-UniRule"/>
</dbReference>
<dbReference type="AlphaFoldDB" id="A0A6J4TIY5"/>
<sequence>MTDADSHPLGEPGAERAGRIAALLAELRRQGIADERVLAALARVPRERFVSPDLARQAWENAALPIGEGQTISQPYVVARMTEALALTGGERVLEIGTGSGYQTAVLAELGATVVSVERHAPLARAAARLLADLGHDVAIHVGDGSLGWPPDAPYDRILVAAAAPRVPAPLLGQLSPDGGRLVLPVGPAADQDLVAVERRGPETVESRIGPVRFVPLIGRAGWPGREDEER</sequence>
<keyword evidence="4 7" id="KW-0489">Methyltransferase</keyword>
<accession>A0A6J4TIY5</accession>
<dbReference type="Pfam" id="PF01135">
    <property type="entry name" value="PCMT"/>
    <property type="match status" value="1"/>
</dbReference>
<feature type="active site" evidence="7">
    <location>
        <position position="73"/>
    </location>
</feature>
<protein>
    <recommendedName>
        <fullName evidence="7">Protein-L-isoaspartate O-methyltransferase</fullName>
        <ecNumber evidence="7">2.1.1.77</ecNumber>
    </recommendedName>
    <alternativeName>
        <fullName evidence="7">L-isoaspartyl protein carboxyl methyltransferase</fullName>
    </alternativeName>
    <alternativeName>
        <fullName evidence="7">Protein L-isoaspartyl methyltransferase</fullName>
    </alternativeName>
    <alternativeName>
        <fullName evidence="7">Protein-beta-aspartate methyltransferase</fullName>
        <shortName evidence="7">PIMT</shortName>
    </alternativeName>
</protein>
<keyword evidence="6 7" id="KW-0949">S-adenosyl-L-methionine</keyword>
<keyword evidence="3 7" id="KW-0963">Cytoplasm</keyword>
<evidence type="ECO:0000256" key="1">
    <source>
        <dbReference type="ARBA" id="ARBA00004496"/>
    </source>
</evidence>
<evidence type="ECO:0000256" key="7">
    <source>
        <dbReference type="HAMAP-Rule" id="MF_00090"/>
    </source>
</evidence>
<comment type="similarity">
    <text evidence="2 7">Belongs to the methyltransferase superfamily. L-isoaspartyl/D-aspartyl protein methyltransferase family.</text>
</comment>
<dbReference type="FunFam" id="3.40.50.150:FF:000010">
    <property type="entry name" value="Protein-L-isoaspartate O-methyltransferase"/>
    <property type="match status" value="1"/>
</dbReference>
<dbReference type="PANTHER" id="PTHR11579:SF0">
    <property type="entry name" value="PROTEIN-L-ISOASPARTATE(D-ASPARTATE) O-METHYLTRANSFERASE"/>
    <property type="match status" value="1"/>
</dbReference>
<comment type="function">
    <text evidence="7">Catalyzes the methyl esterification of L-isoaspartyl residues in peptides and proteins that result from spontaneous decomposition of normal L-aspartyl and L-asparaginyl residues. It plays a role in the repair and/or degradation of damaged proteins.</text>
</comment>
<dbReference type="GO" id="GO:0030091">
    <property type="term" value="P:protein repair"/>
    <property type="evidence" value="ECO:0007669"/>
    <property type="project" value="UniProtKB-UniRule"/>
</dbReference>
<dbReference type="InterPro" id="IPR000682">
    <property type="entry name" value="PCMT"/>
</dbReference>
<evidence type="ECO:0000313" key="8">
    <source>
        <dbReference type="EMBL" id="CAA9524725.1"/>
    </source>
</evidence>
<dbReference type="CDD" id="cd02440">
    <property type="entry name" value="AdoMet_MTases"/>
    <property type="match status" value="1"/>
</dbReference>
<dbReference type="HAMAP" id="MF_00090">
    <property type="entry name" value="PIMT"/>
    <property type="match status" value="1"/>
</dbReference>
<dbReference type="PANTHER" id="PTHR11579">
    <property type="entry name" value="PROTEIN-L-ISOASPARTATE O-METHYLTRANSFERASE"/>
    <property type="match status" value="1"/>
</dbReference>
<dbReference type="PROSITE" id="PS01279">
    <property type="entry name" value="PCMT"/>
    <property type="match status" value="1"/>
</dbReference>
<dbReference type="InterPro" id="IPR029063">
    <property type="entry name" value="SAM-dependent_MTases_sf"/>
</dbReference>
<comment type="catalytic activity">
    <reaction evidence="7">
        <text>[protein]-L-isoaspartate + S-adenosyl-L-methionine = [protein]-L-isoaspartate alpha-methyl ester + S-adenosyl-L-homocysteine</text>
        <dbReference type="Rhea" id="RHEA:12705"/>
        <dbReference type="Rhea" id="RHEA-COMP:12143"/>
        <dbReference type="Rhea" id="RHEA-COMP:12144"/>
        <dbReference type="ChEBI" id="CHEBI:57856"/>
        <dbReference type="ChEBI" id="CHEBI:59789"/>
        <dbReference type="ChEBI" id="CHEBI:90596"/>
        <dbReference type="ChEBI" id="CHEBI:90598"/>
        <dbReference type="EC" id="2.1.1.77"/>
    </reaction>
</comment>
<evidence type="ECO:0000256" key="5">
    <source>
        <dbReference type="ARBA" id="ARBA00022679"/>
    </source>
</evidence>
<dbReference type="GO" id="GO:0005737">
    <property type="term" value="C:cytoplasm"/>
    <property type="evidence" value="ECO:0007669"/>
    <property type="project" value="UniProtKB-SubCell"/>
</dbReference>
<proteinExistence type="inferred from homology"/>
<dbReference type="EMBL" id="CADCWE010000025">
    <property type="protein sequence ID" value="CAA9524725.1"/>
    <property type="molecule type" value="Genomic_DNA"/>
</dbReference>
<dbReference type="EC" id="2.1.1.77" evidence="7"/>
<dbReference type="Gene3D" id="3.40.50.150">
    <property type="entry name" value="Vaccinia Virus protein VP39"/>
    <property type="match status" value="1"/>
</dbReference>
<evidence type="ECO:0000256" key="4">
    <source>
        <dbReference type="ARBA" id="ARBA00022603"/>
    </source>
</evidence>
<reference evidence="8" key="1">
    <citation type="submission" date="2020-02" db="EMBL/GenBank/DDBJ databases">
        <authorList>
            <person name="Meier V. D."/>
        </authorList>
    </citation>
    <scope>NUCLEOTIDE SEQUENCE</scope>
    <source>
        <strain evidence="8">AVDCRST_MAG73</strain>
    </source>
</reference>
<dbReference type="NCBIfam" id="TIGR00080">
    <property type="entry name" value="pimt"/>
    <property type="match status" value="1"/>
</dbReference>
<gene>
    <name evidence="7" type="primary">pcm</name>
    <name evidence="8" type="ORF">AVDCRST_MAG73-409</name>
</gene>
<dbReference type="GO" id="GO:0032259">
    <property type="term" value="P:methylation"/>
    <property type="evidence" value="ECO:0007669"/>
    <property type="project" value="UniProtKB-KW"/>
</dbReference>
<evidence type="ECO:0000256" key="2">
    <source>
        <dbReference type="ARBA" id="ARBA00005369"/>
    </source>
</evidence>
<evidence type="ECO:0000256" key="6">
    <source>
        <dbReference type="ARBA" id="ARBA00022691"/>
    </source>
</evidence>
<comment type="subcellular location">
    <subcellularLocation>
        <location evidence="1 7">Cytoplasm</location>
    </subcellularLocation>
</comment>
<name>A0A6J4TIY5_9BACT</name>
<dbReference type="NCBIfam" id="NF001453">
    <property type="entry name" value="PRK00312.1"/>
    <property type="match status" value="1"/>
</dbReference>
<keyword evidence="5 7" id="KW-0808">Transferase</keyword>
<organism evidence="8">
    <name type="scientific">uncultured Thermomicrobiales bacterium</name>
    <dbReference type="NCBI Taxonomy" id="1645740"/>
    <lineage>
        <taxon>Bacteria</taxon>
        <taxon>Pseudomonadati</taxon>
        <taxon>Thermomicrobiota</taxon>
        <taxon>Thermomicrobia</taxon>
        <taxon>Thermomicrobiales</taxon>
        <taxon>environmental samples</taxon>
    </lineage>
</organism>
<evidence type="ECO:0000256" key="3">
    <source>
        <dbReference type="ARBA" id="ARBA00022490"/>
    </source>
</evidence>